<name>A0A8X6FK87_TRICU</name>
<proteinExistence type="predicted"/>
<dbReference type="Proteomes" id="UP000887116">
    <property type="component" value="Unassembled WGS sequence"/>
</dbReference>
<reference evidence="1" key="1">
    <citation type="submission" date="2020-07" db="EMBL/GenBank/DDBJ databases">
        <title>Multicomponent nature underlies the extraordinary mechanical properties of spider dragline silk.</title>
        <authorList>
            <person name="Kono N."/>
            <person name="Nakamura H."/>
            <person name="Mori M."/>
            <person name="Yoshida Y."/>
            <person name="Ohtoshi R."/>
            <person name="Malay A.D."/>
            <person name="Moran D.A.P."/>
            <person name="Tomita M."/>
            <person name="Numata K."/>
            <person name="Arakawa K."/>
        </authorList>
    </citation>
    <scope>NUCLEOTIDE SEQUENCE</scope>
</reference>
<keyword evidence="2" id="KW-1185">Reference proteome</keyword>
<accession>A0A8X6FK87</accession>
<evidence type="ECO:0000313" key="1">
    <source>
        <dbReference type="EMBL" id="GFQ82507.1"/>
    </source>
</evidence>
<dbReference type="AlphaFoldDB" id="A0A8X6FK87"/>
<gene>
    <name evidence="1" type="ORF">TNCT_598721</name>
</gene>
<organism evidence="1 2">
    <name type="scientific">Trichonephila clavata</name>
    <name type="common">Joro spider</name>
    <name type="synonym">Nephila clavata</name>
    <dbReference type="NCBI Taxonomy" id="2740835"/>
    <lineage>
        <taxon>Eukaryota</taxon>
        <taxon>Metazoa</taxon>
        <taxon>Ecdysozoa</taxon>
        <taxon>Arthropoda</taxon>
        <taxon>Chelicerata</taxon>
        <taxon>Arachnida</taxon>
        <taxon>Araneae</taxon>
        <taxon>Araneomorphae</taxon>
        <taxon>Entelegynae</taxon>
        <taxon>Araneoidea</taxon>
        <taxon>Nephilidae</taxon>
        <taxon>Trichonephila</taxon>
    </lineage>
</organism>
<dbReference type="EMBL" id="BMAO01022527">
    <property type="protein sequence ID" value="GFQ82507.1"/>
    <property type="molecule type" value="Genomic_DNA"/>
</dbReference>
<evidence type="ECO:0000313" key="2">
    <source>
        <dbReference type="Proteomes" id="UP000887116"/>
    </source>
</evidence>
<protein>
    <submittedName>
        <fullName evidence="1">Uncharacterized protein</fullName>
    </submittedName>
</protein>
<sequence>MSFILEYRERPANPSEKTPSVTLVEPVEKLGFGHSTIHIDTWVSSENQKMMTGTKAEKRGLKSLRVTCCGSNTSLSLIRGCSFQAKGSGVNAILETAVKAGWHMLCVTALSLPV</sequence>
<comment type="caution">
    <text evidence="1">The sequence shown here is derived from an EMBL/GenBank/DDBJ whole genome shotgun (WGS) entry which is preliminary data.</text>
</comment>